<dbReference type="Pfam" id="PF13419">
    <property type="entry name" value="HAD_2"/>
    <property type="match status" value="1"/>
</dbReference>
<dbReference type="SFLD" id="SFLDG01129">
    <property type="entry name" value="C1.5:_HAD__Beta-PGM__Phosphata"/>
    <property type="match status" value="1"/>
</dbReference>
<name>A0ABN1LAM7_9GAMM</name>
<dbReference type="Gene3D" id="1.10.260.80">
    <property type="match status" value="1"/>
</dbReference>
<proteinExistence type="predicted"/>
<reference evidence="1 2" key="1">
    <citation type="journal article" date="2019" name="Int. J. Syst. Evol. Microbiol.">
        <title>The Global Catalogue of Microorganisms (GCM) 10K type strain sequencing project: providing services to taxonomists for standard genome sequencing and annotation.</title>
        <authorList>
            <consortium name="The Broad Institute Genomics Platform"/>
            <consortium name="The Broad Institute Genome Sequencing Center for Infectious Disease"/>
            <person name="Wu L."/>
            <person name="Ma J."/>
        </authorList>
    </citation>
    <scope>NUCLEOTIDE SEQUENCE [LARGE SCALE GENOMIC DNA]</scope>
    <source>
        <strain evidence="1 2">JCM 15608</strain>
    </source>
</reference>
<dbReference type="RefSeq" id="WP_343818772.1">
    <property type="nucleotide sequence ID" value="NZ_BAAAFA010000012.1"/>
</dbReference>
<keyword evidence="1" id="KW-0378">Hydrolase</keyword>
<dbReference type="GO" id="GO:0016787">
    <property type="term" value="F:hydrolase activity"/>
    <property type="evidence" value="ECO:0007669"/>
    <property type="project" value="UniProtKB-KW"/>
</dbReference>
<sequence length="218" mass="23932">MTNLLSGFENHVLNHHQVLVGDLSGIIFDLDNTLVTSSLDFAEIKAELNCPEHLDVLSFVASLPIEQQHAASEKIVEFEMADAHSSSLLAGTREILALLTSLNLPFAIVTRNCKAAAQVKLTKNDLTIDLVLTREEHKAKPAPDALLHIANLWRCPPEKLLYVGDYLYDIQAAKNANMPSCLLTFGEQPPYAHLATLVAQDLSELNKALTIAFSDVNH</sequence>
<dbReference type="SFLD" id="SFLDS00003">
    <property type="entry name" value="Haloacid_Dehalogenase"/>
    <property type="match status" value="1"/>
</dbReference>
<dbReference type="Proteomes" id="UP001500021">
    <property type="component" value="Unassembled WGS sequence"/>
</dbReference>
<dbReference type="NCBIfam" id="TIGR01509">
    <property type="entry name" value="HAD-SF-IA-v3"/>
    <property type="match status" value="1"/>
</dbReference>
<dbReference type="EMBL" id="BAAAFA010000012">
    <property type="protein sequence ID" value="GAA0822950.1"/>
    <property type="molecule type" value="Genomic_DNA"/>
</dbReference>
<dbReference type="PANTHER" id="PTHR43885">
    <property type="entry name" value="HALOACID DEHALOGENASE-LIKE HYDROLASE"/>
    <property type="match status" value="1"/>
</dbReference>
<dbReference type="InterPro" id="IPR041492">
    <property type="entry name" value="HAD_2"/>
</dbReference>
<accession>A0ABN1LAM7</accession>
<dbReference type="InterPro" id="IPR023214">
    <property type="entry name" value="HAD_sf"/>
</dbReference>
<protein>
    <submittedName>
        <fullName evidence="1">HAD-IA family hydrolase</fullName>
    </submittedName>
</protein>
<keyword evidence="2" id="KW-1185">Reference proteome</keyword>
<evidence type="ECO:0000313" key="1">
    <source>
        <dbReference type="EMBL" id="GAA0822950.1"/>
    </source>
</evidence>
<dbReference type="Gene3D" id="3.40.50.1000">
    <property type="entry name" value="HAD superfamily/HAD-like"/>
    <property type="match status" value="1"/>
</dbReference>
<dbReference type="PANTHER" id="PTHR43885:SF1">
    <property type="entry name" value="SUPERFAMILY HYDROLASE, PUTATIVE (AFU_ORTHOLOGUE AFUA_4G13290)-RELATED"/>
    <property type="match status" value="1"/>
</dbReference>
<comment type="caution">
    <text evidence="1">The sequence shown here is derived from an EMBL/GenBank/DDBJ whole genome shotgun (WGS) entry which is preliminary data.</text>
</comment>
<organism evidence="1 2">
    <name type="scientific">Colwellia asteriadis</name>
    <dbReference type="NCBI Taxonomy" id="517723"/>
    <lineage>
        <taxon>Bacteria</taxon>
        <taxon>Pseudomonadati</taxon>
        <taxon>Pseudomonadota</taxon>
        <taxon>Gammaproteobacteria</taxon>
        <taxon>Alteromonadales</taxon>
        <taxon>Colwelliaceae</taxon>
        <taxon>Colwellia</taxon>
    </lineage>
</organism>
<dbReference type="InterPro" id="IPR006439">
    <property type="entry name" value="HAD-SF_hydro_IA"/>
</dbReference>
<dbReference type="InterPro" id="IPR036412">
    <property type="entry name" value="HAD-like_sf"/>
</dbReference>
<dbReference type="SUPFAM" id="SSF56784">
    <property type="entry name" value="HAD-like"/>
    <property type="match status" value="1"/>
</dbReference>
<evidence type="ECO:0000313" key="2">
    <source>
        <dbReference type="Proteomes" id="UP001500021"/>
    </source>
</evidence>
<dbReference type="NCBIfam" id="TIGR01549">
    <property type="entry name" value="HAD-SF-IA-v1"/>
    <property type="match status" value="1"/>
</dbReference>
<gene>
    <name evidence="1" type="ORF">GCM10009111_31970</name>
</gene>